<evidence type="ECO:0000256" key="1">
    <source>
        <dbReference type="ARBA" id="ARBA00022741"/>
    </source>
</evidence>
<evidence type="ECO:0000256" key="3">
    <source>
        <dbReference type="ARBA" id="ARBA00022806"/>
    </source>
</evidence>
<dbReference type="PROSITE" id="PS51195">
    <property type="entry name" value="Q_MOTIF"/>
    <property type="match status" value="1"/>
</dbReference>
<keyword evidence="3 10" id="KW-0347">Helicase</keyword>
<dbReference type="CDD" id="cd18787">
    <property type="entry name" value="SF2_C_DEAD"/>
    <property type="match status" value="1"/>
</dbReference>
<dbReference type="InterPro" id="IPR011545">
    <property type="entry name" value="DEAD/DEAH_box_helicase_dom"/>
</dbReference>
<keyword evidence="11" id="KW-1185">Reference proteome</keyword>
<dbReference type="InterPro" id="IPR001650">
    <property type="entry name" value="Helicase_C-like"/>
</dbReference>
<dbReference type="GO" id="GO:0003676">
    <property type="term" value="F:nucleic acid binding"/>
    <property type="evidence" value="ECO:0007669"/>
    <property type="project" value="InterPro"/>
</dbReference>
<dbReference type="InterPro" id="IPR014001">
    <property type="entry name" value="Helicase_ATP-bd"/>
</dbReference>
<dbReference type="Gene3D" id="3.40.50.300">
    <property type="entry name" value="P-loop containing nucleotide triphosphate hydrolases"/>
    <property type="match status" value="2"/>
</dbReference>
<evidence type="ECO:0000256" key="4">
    <source>
        <dbReference type="ARBA" id="ARBA00022840"/>
    </source>
</evidence>
<evidence type="ECO:0000313" key="10">
    <source>
        <dbReference type="EMBL" id="ANU76779.1"/>
    </source>
</evidence>
<dbReference type="GO" id="GO:0003724">
    <property type="term" value="F:RNA helicase activity"/>
    <property type="evidence" value="ECO:0007669"/>
    <property type="project" value="InterPro"/>
</dbReference>
<organism evidence="10 11">
    <name type="scientific">Blautia pseudococcoides</name>
    <dbReference type="NCBI Taxonomy" id="1796616"/>
    <lineage>
        <taxon>Bacteria</taxon>
        <taxon>Bacillati</taxon>
        <taxon>Bacillota</taxon>
        <taxon>Clostridia</taxon>
        <taxon>Lachnospirales</taxon>
        <taxon>Lachnospiraceae</taxon>
        <taxon>Blautia</taxon>
    </lineage>
</organism>
<protein>
    <submittedName>
        <fullName evidence="10">DEAD/DEAH box helicase</fullName>
    </submittedName>
</protein>
<proteinExistence type="inferred from homology"/>
<dbReference type="AlphaFoldDB" id="A0A1C7IE77"/>
<dbReference type="Proteomes" id="UP000092574">
    <property type="component" value="Chromosome"/>
</dbReference>
<evidence type="ECO:0000313" key="11">
    <source>
        <dbReference type="Proteomes" id="UP000092574"/>
    </source>
</evidence>
<feature type="domain" description="Helicase C-terminal" evidence="8">
    <location>
        <begin position="228"/>
        <end position="377"/>
    </location>
</feature>
<dbReference type="KEGG" id="byl:A4V09_13995"/>
<dbReference type="CDD" id="cd00268">
    <property type="entry name" value="DEADc"/>
    <property type="match status" value="1"/>
</dbReference>
<feature type="domain" description="Helicase ATP-binding" evidence="7">
    <location>
        <begin position="34"/>
        <end position="204"/>
    </location>
</feature>
<dbReference type="STRING" id="1796616.A4V09_13995"/>
<dbReference type="InterPro" id="IPR050079">
    <property type="entry name" value="DEAD_box_RNA_helicase"/>
</dbReference>
<dbReference type="Pfam" id="PF03880">
    <property type="entry name" value="DbpA"/>
    <property type="match status" value="1"/>
</dbReference>
<dbReference type="PROSITE" id="PS51194">
    <property type="entry name" value="HELICASE_CTER"/>
    <property type="match status" value="1"/>
</dbReference>
<dbReference type="RefSeq" id="WP_065542936.1">
    <property type="nucleotide sequence ID" value="NZ_CP015405.2"/>
</dbReference>
<dbReference type="GO" id="GO:0005524">
    <property type="term" value="F:ATP binding"/>
    <property type="evidence" value="ECO:0007669"/>
    <property type="project" value="UniProtKB-KW"/>
</dbReference>
<dbReference type="PANTHER" id="PTHR47959:SF1">
    <property type="entry name" value="ATP-DEPENDENT RNA HELICASE DBPA"/>
    <property type="match status" value="1"/>
</dbReference>
<evidence type="ECO:0000259" key="8">
    <source>
        <dbReference type="PROSITE" id="PS51194"/>
    </source>
</evidence>
<dbReference type="Gene3D" id="3.30.70.330">
    <property type="match status" value="1"/>
</dbReference>
<dbReference type="EMBL" id="CP015405">
    <property type="protein sequence ID" value="ANU76779.1"/>
    <property type="molecule type" value="Genomic_DNA"/>
</dbReference>
<accession>A0A1C7IE77</accession>
<evidence type="ECO:0000256" key="2">
    <source>
        <dbReference type="ARBA" id="ARBA00022801"/>
    </source>
</evidence>
<feature type="domain" description="DEAD-box RNA helicase Q" evidence="9">
    <location>
        <begin position="3"/>
        <end position="31"/>
    </location>
</feature>
<dbReference type="Pfam" id="PF00271">
    <property type="entry name" value="Helicase_C"/>
    <property type="match status" value="1"/>
</dbReference>
<reference evidence="10" key="1">
    <citation type="submission" date="2017-04" db="EMBL/GenBank/DDBJ databases">
        <title>Complete Genome Sequences of Twelve Strains of a Stable Defined Moderately Diverse Mouse Microbiota 2 (sDMDMm2).</title>
        <authorList>
            <person name="Uchimura Y."/>
            <person name="Wyss M."/>
            <person name="Brugiroux S."/>
            <person name="Limenitakis J.P."/>
            <person name="Stecher B."/>
            <person name="McCoy K.D."/>
            <person name="Macpherson A.J."/>
        </authorList>
    </citation>
    <scope>NUCLEOTIDE SEQUENCE</scope>
    <source>
        <strain evidence="10">YL58</strain>
    </source>
</reference>
<dbReference type="InterPro" id="IPR012677">
    <property type="entry name" value="Nucleotide-bd_a/b_plait_sf"/>
</dbReference>
<dbReference type="SUPFAM" id="SSF52540">
    <property type="entry name" value="P-loop containing nucleoside triphosphate hydrolases"/>
    <property type="match status" value="1"/>
</dbReference>
<dbReference type="GO" id="GO:0005829">
    <property type="term" value="C:cytosol"/>
    <property type="evidence" value="ECO:0007669"/>
    <property type="project" value="TreeGrafter"/>
</dbReference>
<sequence length="481" mass="54254">MRNEFNRYAISEEILDALKGLGYKEPTSIQREVILPMLAGKNVVVKAPTGSGKTAAFAIPICEGVQWEENAPQALVLEPTRELAVQVSEEMFHIGRKKRLKVPAVFGGFPIDKQIQTLRQKSHIVTGTPGRIMDHLGRESLKLNKIKWLVIDEADLMLDMGFIEEVKNIISLVPENCRICLFSATLRPEIQKLANEYIPDNILVLQEPTDEQAAAITEKLYFTDQENKYNAFLTVLMDEDPQSCMIFCGTREMTNVLFQKLRRKRIFCGMLHGEMEQRERLKTVDAFRRGCFRFLIATDVAARGIDFEQITHVVNYDFPTGKETYVHRIGRTGRNGKCGTAVSLVTEEDKKMLAQVEEFVGQKLPCMELPAADEEKEKAFWKSQRIKIEAKPQKGAALNRGITRLSIGGGRKSKMRAGDIVGTICSIEGLEASDIGIVDIRDSLSYVEVLNYKGDQVIECLQTKPIKGKVRKVRKTKGQRD</sequence>
<keyword evidence="2" id="KW-0378">Hydrolase</keyword>
<dbReference type="InterPro" id="IPR005580">
    <property type="entry name" value="DbpA/CsdA_RNA-bd_dom"/>
</dbReference>
<dbReference type="InterPro" id="IPR044742">
    <property type="entry name" value="DEAD/DEAH_RhlB"/>
</dbReference>
<gene>
    <name evidence="10" type="ORF">A4V09_13995</name>
</gene>
<name>A0A1C7IE77_9FIRM</name>
<evidence type="ECO:0000259" key="7">
    <source>
        <dbReference type="PROSITE" id="PS51192"/>
    </source>
</evidence>
<dbReference type="InterPro" id="IPR027417">
    <property type="entry name" value="P-loop_NTPase"/>
</dbReference>
<dbReference type="InterPro" id="IPR014014">
    <property type="entry name" value="RNA_helicase_DEAD_Q_motif"/>
</dbReference>
<evidence type="ECO:0000256" key="6">
    <source>
        <dbReference type="PROSITE-ProRule" id="PRU00552"/>
    </source>
</evidence>
<dbReference type="SMART" id="SM00487">
    <property type="entry name" value="DEXDc"/>
    <property type="match status" value="1"/>
</dbReference>
<evidence type="ECO:0000256" key="5">
    <source>
        <dbReference type="ARBA" id="ARBA00038437"/>
    </source>
</evidence>
<dbReference type="SMART" id="SM00490">
    <property type="entry name" value="HELICc"/>
    <property type="match status" value="1"/>
</dbReference>
<dbReference type="GO" id="GO:0016787">
    <property type="term" value="F:hydrolase activity"/>
    <property type="evidence" value="ECO:0007669"/>
    <property type="project" value="UniProtKB-KW"/>
</dbReference>
<dbReference type="PROSITE" id="PS51192">
    <property type="entry name" value="HELICASE_ATP_BIND_1"/>
    <property type="match status" value="1"/>
</dbReference>
<keyword evidence="1" id="KW-0547">Nucleotide-binding</keyword>
<keyword evidence="4" id="KW-0067">ATP-binding</keyword>
<feature type="short sequence motif" description="Q motif" evidence="6">
    <location>
        <begin position="3"/>
        <end position="31"/>
    </location>
</feature>
<dbReference type="OrthoDB" id="9805696at2"/>
<dbReference type="PANTHER" id="PTHR47959">
    <property type="entry name" value="ATP-DEPENDENT RNA HELICASE RHLE-RELATED"/>
    <property type="match status" value="1"/>
</dbReference>
<dbReference type="Pfam" id="PF00270">
    <property type="entry name" value="DEAD"/>
    <property type="match status" value="1"/>
</dbReference>
<comment type="similarity">
    <text evidence="5">Belongs to the DEAD box helicase family.</text>
</comment>
<evidence type="ECO:0000259" key="9">
    <source>
        <dbReference type="PROSITE" id="PS51195"/>
    </source>
</evidence>